<dbReference type="Pfam" id="PF00775">
    <property type="entry name" value="Dioxygenase_C"/>
    <property type="match status" value="1"/>
</dbReference>
<name>A0A8H7HDC8_9AGAM</name>
<feature type="chain" id="PRO_5033690508" evidence="2">
    <location>
        <begin position="23"/>
        <end position="465"/>
    </location>
</feature>
<feature type="compositionally biased region" description="Low complexity" evidence="1">
    <location>
        <begin position="275"/>
        <end position="287"/>
    </location>
</feature>
<gene>
    <name evidence="5" type="ORF">RHS03_06630</name>
    <name evidence="4" type="ORF">RHS04_03714</name>
</gene>
<feature type="compositionally biased region" description="Low complexity" evidence="1">
    <location>
        <begin position="123"/>
        <end position="136"/>
    </location>
</feature>
<organism evidence="4 6">
    <name type="scientific">Rhizoctonia solani</name>
    <dbReference type="NCBI Taxonomy" id="456999"/>
    <lineage>
        <taxon>Eukaryota</taxon>
        <taxon>Fungi</taxon>
        <taxon>Dikarya</taxon>
        <taxon>Basidiomycota</taxon>
        <taxon>Agaricomycotina</taxon>
        <taxon>Agaricomycetes</taxon>
        <taxon>Cantharellales</taxon>
        <taxon>Ceratobasidiaceae</taxon>
        <taxon>Rhizoctonia</taxon>
    </lineage>
</organism>
<reference evidence="4" key="1">
    <citation type="submission" date="2020-09" db="EMBL/GenBank/DDBJ databases">
        <title>Comparative genome analyses of four rice-infecting Rhizoctonia solani isolates reveal extensive enrichment of homogalacturonan modification genes.</title>
        <authorList>
            <person name="Lee D.-Y."/>
            <person name="Jeon J."/>
            <person name="Kim K.-T."/>
            <person name="Cheong K."/>
            <person name="Song H."/>
            <person name="Choi G."/>
            <person name="Ko J."/>
            <person name="Opiyo S.O."/>
            <person name="Zuo S."/>
            <person name="Madhav S."/>
            <person name="Lee Y.-H."/>
            <person name="Wang G.-L."/>
        </authorList>
    </citation>
    <scope>NUCLEOTIDE SEQUENCE</scope>
    <source>
        <strain evidence="5">AG1-IA WGL</strain>
        <strain evidence="4">AG1-IA YN-7</strain>
    </source>
</reference>
<dbReference type="Proteomes" id="UP000650582">
    <property type="component" value="Unassembled WGS sequence"/>
</dbReference>
<evidence type="ECO:0000313" key="4">
    <source>
        <dbReference type="EMBL" id="KAF8681337.1"/>
    </source>
</evidence>
<evidence type="ECO:0000256" key="2">
    <source>
        <dbReference type="SAM" id="SignalP"/>
    </source>
</evidence>
<dbReference type="OrthoDB" id="121380at2759"/>
<dbReference type="Proteomes" id="UP000602905">
    <property type="component" value="Unassembled WGS sequence"/>
</dbReference>
<dbReference type="InterPro" id="IPR015889">
    <property type="entry name" value="Intradiol_dOase_core"/>
</dbReference>
<keyword evidence="2" id="KW-0732">Signal</keyword>
<sequence>MLPKTLSVVALGLTAVAGIVSAHPGEAHSLPRAELGRRQLEANKRHLQARNCASQIAEFNAKRKAKRALAKRSNEPASLNGRHFRRQGQYGQGQPGHGQGWGYPGGPGGHGNGHEQPSGQGPSSFTRSASSAPSSIATSADATITATASESTVIATGISTSTDVATSTASANSPTYSTIQNSTCVTAPEVTEGPYYVNNEYLRQDISEDQDGVPLVLDIGVIDVTTCQPLDQALVEIWHCNATGQYSGFTSAQLDLPSGGNGTAPGGNSTAPVNGTAPTGTESAGAAPTGGAGGGGMGSTSMTDQLTFLRGGWATNSEGMVEFKSIYPGYYTGRTVHIHTMVQTNYSVATNGSIISHAGSLHHIGQLFFEDDLNNKIVTQGAYANTTQSRTYNTEDNILDSENADGYNAIASTELLGETETDGILAYITIGVDPTFVGSITSTNYVTAELEEPTTSTTAAPETTA</sequence>
<feature type="compositionally biased region" description="Gly residues" evidence="1">
    <location>
        <begin position="90"/>
        <end position="111"/>
    </location>
</feature>
<dbReference type="EMBL" id="JACYCC010000036">
    <property type="protein sequence ID" value="KAF8681337.1"/>
    <property type="molecule type" value="Genomic_DNA"/>
</dbReference>
<dbReference type="EMBL" id="JACYCD010000216">
    <property type="protein sequence ID" value="KAF8700573.1"/>
    <property type="molecule type" value="Genomic_DNA"/>
</dbReference>
<feature type="domain" description="Intradiol ring-cleavage dioxygenases" evidence="3">
    <location>
        <begin position="192"/>
        <end position="254"/>
    </location>
</feature>
<proteinExistence type="predicted"/>
<feature type="region of interest" description="Disordered" evidence="1">
    <location>
        <begin position="257"/>
        <end position="298"/>
    </location>
</feature>
<feature type="signal peptide" evidence="2">
    <location>
        <begin position="1"/>
        <end position="22"/>
    </location>
</feature>
<feature type="compositionally biased region" description="Gly residues" evidence="1">
    <location>
        <begin position="288"/>
        <end position="298"/>
    </location>
</feature>
<evidence type="ECO:0000313" key="5">
    <source>
        <dbReference type="EMBL" id="KAF8700573.1"/>
    </source>
</evidence>
<comment type="caution">
    <text evidence="4">The sequence shown here is derived from an EMBL/GenBank/DDBJ whole genome shotgun (WGS) entry which is preliminary data.</text>
</comment>
<protein>
    <submittedName>
        <fullName evidence="4">Protocatechuate 3-aspergillus oryzae</fullName>
    </submittedName>
</protein>
<dbReference type="GO" id="GO:0016702">
    <property type="term" value="F:oxidoreductase activity, acting on single donors with incorporation of molecular oxygen, incorporation of two atoms of oxygen"/>
    <property type="evidence" value="ECO:0007669"/>
    <property type="project" value="InterPro"/>
</dbReference>
<evidence type="ECO:0000313" key="6">
    <source>
        <dbReference type="Proteomes" id="UP000650582"/>
    </source>
</evidence>
<dbReference type="PANTHER" id="PTHR34315">
    <property type="match status" value="1"/>
</dbReference>
<dbReference type="InterPro" id="IPR000627">
    <property type="entry name" value="Intradiol_dOase_C"/>
</dbReference>
<dbReference type="Gene3D" id="2.60.130.10">
    <property type="entry name" value="Aromatic compound dioxygenase"/>
    <property type="match status" value="1"/>
</dbReference>
<accession>A0A8H7HDC8</accession>
<evidence type="ECO:0000256" key="1">
    <source>
        <dbReference type="SAM" id="MobiDB-lite"/>
    </source>
</evidence>
<dbReference type="GO" id="GO:0008199">
    <property type="term" value="F:ferric iron binding"/>
    <property type="evidence" value="ECO:0007669"/>
    <property type="project" value="InterPro"/>
</dbReference>
<dbReference type="AlphaFoldDB" id="A0A8H7HDC8"/>
<feature type="region of interest" description="Disordered" evidence="1">
    <location>
        <begin position="68"/>
        <end position="136"/>
    </location>
</feature>
<dbReference type="SUPFAM" id="SSF49482">
    <property type="entry name" value="Aromatic compound dioxygenase"/>
    <property type="match status" value="1"/>
</dbReference>
<dbReference type="CDD" id="cd03457">
    <property type="entry name" value="intradiol_dioxygenase_like"/>
    <property type="match status" value="1"/>
</dbReference>
<evidence type="ECO:0000259" key="3">
    <source>
        <dbReference type="Pfam" id="PF00775"/>
    </source>
</evidence>
<dbReference type="PANTHER" id="PTHR34315:SF1">
    <property type="entry name" value="INTRADIOL RING-CLEAVAGE DIOXYGENASES DOMAIN-CONTAINING PROTEIN-RELATED"/>
    <property type="match status" value="1"/>
</dbReference>